<feature type="compositionally biased region" description="Basic and acidic residues" evidence="1">
    <location>
        <begin position="198"/>
        <end position="207"/>
    </location>
</feature>
<dbReference type="Gene3D" id="3.30.70.1820">
    <property type="entry name" value="L1 transposable element, RRM domain"/>
    <property type="match status" value="1"/>
</dbReference>
<gene>
    <name evidence="2" type="ORF">EVAR_79525_1</name>
</gene>
<dbReference type="AlphaFoldDB" id="A0A4C1UFB5"/>
<dbReference type="OrthoDB" id="6059368at2759"/>
<evidence type="ECO:0008006" key="4">
    <source>
        <dbReference type="Google" id="ProtNLM"/>
    </source>
</evidence>
<evidence type="ECO:0000313" key="3">
    <source>
        <dbReference type="Proteomes" id="UP000299102"/>
    </source>
</evidence>
<comment type="caution">
    <text evidence="2">The sequence shown here is derived from an EMBL/GenBank/DDBJ whole genome shotgun (WGS) entry which is preliminary data.</text>
</comment>
<dbReference type="EMBL" id="BGZK01000163">
    <property type="protein sequence ID" value="GBP24614.1"/>
    <property type="molecule type" value="Genomic_DNA"/>
</dbReference>
<feature type="region of interest" description="Disordered" evidence="1">
    <location>
        <begin position="191"/>
        <end position="255"/>
    </location>
</feature>
<dbReference type="Proteomes" id="UP000299102">
    <property type="component" value="Unassembled WGS sequence"/>
</dbReference>
<reference evidence="2 3" key="1">
    <citation type="journal article" date="2019" name="Commun. Biol.">
        <title>The bagworm genome reveals a unique fibroin gene that provides high tensile strength.</title>
        <authorList>
            <person name="Kono N."/>
            <person name="Nakamura H."/>
            <person name="Ohtoshi R."/>
            <person name="Tomita M."/>
            <person name="Numata K."/>
            <person name="Arakawa K."/>
        </authorList>
    </citation>
    <scope>NUCLEOTIDE SEQUENCE [LARGE SCALE GENOMIC DNA]</scope>
</reference>
<keyword evidence="3" id="KW-1185">Reference proteome</keyword>
<name>A0A4C1UFB5_EUMVA</name>
<organism evidence="2 3">
    <name type="scientific">Eumeta variegata</name>
    <name type="common">Bagworm moth</name>
    <name type="synonym">Eumeta japonica</name>
    <dbReference type="NCBI Taxonomy" id="151549"/>
    <lineage>
        <taxon>Eukaryota</taxon>
        <taxon>Metazoa</taxon>
        <taxon>Ecdysozoa</taxon>
        <taxon>Arthropoda</taxon>
        <taxon>Hexapoda</taxon>
        <taxon>Insecta</taxon>
        <taxon>Pterygota</taxon>
        <taxon>Neoptera</taxon>
        <taxon>Endopterygota</taxon>
        <taxon>Lepidoptera</taxon>
        <taxon>Glossata</taxon>
        <taxon>Ditrysia</taxon>
        <taxon>Tineoidea</taxon>
        <taxon>Psychidae</taxon>
        <taxon>Oiketicinae</taxon>
        <taxon>Eumeta</taxon>
    </lineage>
</organism>
<feature type="compositionally biased region" description="Polar residues" evidence="1">
    <location>
        <begin position="208"/>
        <end position="249"/>
    </location>
</feature>
<accession>A0A4C1UFB5</accession>
<sequence>MEEQFQLLFDKMKLEMEKQTNDLKESITKNIMDRIEEKLNPMMEENEILKQKICDLGNEIKYLKKEKKSNNIIIYGLEESEKSISELFQTVKEIFKRDLNICVEESEMNRLYRLGKRKKKVENKHRPVLFSFTNGWKKDQIIKNKKNLKEIYISEDYSKDVMEKRKALLPQLLEEKEKGNTAYLKYDKLVVKGPNPDKNSDKRKRELSTSPQSTSTNKPKKQQTISSIKTNRTNAFNLMRTRSNSLNDTLTHKKQ</sequence>
<protein>
    <recommendedName>
        <fullName evidence="4">Endonuclease-reverse transcriptase</fullName>
    </recommendedName>
</protein>
<evidence type="ECO:0000256" key="1">
    <source>
        <dbReference type="SAM" id="MobiDB-lite"/>
    </source>
</evidence>
<evidence type="ECO:0000313" key="2">
    <source>
        <dbReference type="EMBL" id="GBP24614.1"/>
    </source>
</evidence>
<proteinExistence type="predicted"/>